<organism evidence="2 3">
    <name type="scientific">Mesorhabditis spiculigera</name>
    <dbReference type="NCBI Taxonomy" id="96644"/>
    <lineage>
        <taxon>Eukaryota</taxon>
        <taxon>Metazoa</taxon>
        <taxon>Ecdysozoa</taxon>
        <taxon>Nematoda</taxon>
        <taxon>Chromadorea</taxon>
        <taxon>Rhabditida</taxon>
        <taxon>Rhabditina</taxon>
        <taxon>Rhabditomorpha</taxon>
        <taxon>Rhabditoidea</taxon>
        <taxon>Rhabditidae</taxon>
        <taxon>Mesorhabditinae</taxon>
        <taxon>Mesorhabditis</taxon>
    </lineage>
</organism>
<gene>
    <name evidence="2" type="ORF">MSPICULIGERA_LOCUS6262</name>
</gene>
<evidence type="ECO:0000313" key="3">
    <source>
        <dbReference type="Proteomes" id="UP001177023"/>
    </source>
</evidence>
<keyword evidence="3" id="KW-1185">Reference proteome</keyword>
<dbReference type="AlphaFoldDB" id="A0AA36CFW3"/>
<dbReference type="Proteomes" id="UP001177023">
    <property type="component" value="Unassembled WGS sequence"/>
</dbReference>
<dbReference type="EMBL" id="CATQJA010001549">
    <property type="protein sequence ID" value="CAJ0567722.1"/>
    <property type="molecule type" value="Genomic_DNA"/>
</dbReference>
<feature type="non-terminal residue" evidence="2">
    <location>
        <position position="1"/>
    </location>
</feature>
<sequence>MSGGFAVPHDLPRSRTTSSAEMMEHNYPQGEPDDDVDMAVESDASDEEALYDGTAPFTQTFNPDIILPDKNLSSDDDDDEETVGRQHRGFLRFF</sequence>
<feature type="region of interest" description="Disordered" evidence="1">
    <location>
        <begin position="1"/>
        <end position="88"/>
    </location>
</feature>
<protein>
    <submittedName>
        <fullName evidence="2">Uncharacterized protein</fullName>
    </submittedName>
</protein>
<reference evidence="2" key="1">
    <citation type="submission" date="2023-06" db="EMBL/GenBank/DDBJ databases">
        <authorList>
            <person name="Delattre M."/>
        </authorList>
    </citation>
    <scope>NUCLEOTIDE SEQUENCE</scope>
    <source>
        <strain evidence="2">AF72</strain>
    </source>
</reference>
<feature type="compositionally biased region" description="Acidic residues" evidence="1">
    <location>
        <begin position="31"/>
        <end position="50"/>
    </location>
</feature>
<accession>A0AA36CFW3</accession>
<name>A0AA36CFW3_9BILA</name>
<evidence type="ECO:0000256" key="1">
    <source>
        <dbReference type="SAM" id="MobiDB-lite"/>
    </source>
</evidence>
<comment type="caution">
    <text evidence="2">The sequence shown here is derived from an EMBL/GenBank/DDBJ whole genome shotgun (WGS) entry which is preliminary data.</text>
</comment>
<proteinExistence type="predicted"/>
<evidence type="ECO:0000313" key="2">
    <source>
        <dbReference type="EMBL" id="CAJ0567722.1"/>
    </source>
</evidence>